<dbReference type="SUPFAM" id="SSF52799">
    <property type="entry name" value="(Phosphotyrosine protein) phosphatases II"/>
    <property type="match status" value="1"/>
</dbReference>
<reference evidence="2" key="1">
    <citation type="submission" date="2023-03" db="EMBL/GenBank/DDBJ databases">
        <title>Chitinimonas shenzhenensis gen. nov., sp. nov., a novel member of family Burkholderiaceae isolated from activated sludge collected in Shen Zhen, China.</title>
        <authorList>
            <person name="Wang X."/>
        </authorList>
    </citation>
    <scope>NUCLEOTIDE SEQUENCE</scope>
    <source>
        <strain evidence="2">DQS-5</strain>
    </source>
</reference>
<dbReference type="EMBL" id="JARRAF010000011">
    <property type="protein sequence ID" value="MDK2124711.1"/>
    <property type="molecule type" value="Genomic_DNA"/>
</dbReference>
<proteinExistence type="predicted"/>
<protein>
    <recommendedName>
        <fullName evidence="1">Tyrosine specific protein phosphatases domain-containing protein</fullName>
    </recommendedName>
</protein>
<dbReference type="PROSITE" id="PS00383">
    <property type="entry name" value="TYR_PHOSPHATASE_1"/>
    <property type="match status" value="1"/>
</dbReference>
<dbReference type="PANTHER" id="PTHR47216:SF4">
    <property type="entry name" value="OS01G0859400 PROTEIN"/>
    <property type="match status" value="1"/>
</dbReference>
<comment type="caution">
    <text evidence="2">The sequence shown here is derived from an EMBL/GenBank/DDBJ whole genome shotgun (WGS) entry which is preliminary data.</text>
</comment>
<dbReference type="PROSITE" id="PS50056">
    <property type="entry name" value="TYR_PHOSPHATASE_2"/>
    <property type="match status" value="1"/>
</dbReference>
<dbReference type="Proteomes" id="UP001172778">
    <property type="component" value="Unassembled WGS sequence"/>
</dbReference>
<keyword evidence="3" id="KW-1185">Reference proteome</keyword>
<evidence type="ECO:0000259" key="1">
    <source>
        <dbReference type="PROSITE" id="PS50056"/>
    </source>
</evidence>
<feature type="domain" description="Tyrosine specific protein phosphatases" evidence="1">
    <location>
        <begin position="79"/>
        <end position="130"/>
    </location>
</feature>
<dbReference type="InterPro" id="IPR000387">
    <property type="entry name" value="Tyr_Pase_dom"/>
</dbReference>
<evidence type="ECO:0000313" key="2">
    <source>
        <dbReference type="EMBL" id="MDK2124711.1"/>
    </source>
</evidence>
<accession>A0ABT7DXC2</accession>
<dbReference type="PANTHER" id="PTHR47216">
    <property type="match status" value="1"/>
</dbReference>
<dbReference type="InterPro" id="IPR029021">
    <property type="entry name" value="Prot-tyrosine_phosphatase-like"/>
</dbReference>
<evidence type="ECO:0000313" key="3">
    <source>
        <dbReference type="Proteomes" id="UP001172778"/>
    </source>
</evidence>
<dbReference type="Gene3D" id="3.90.190.10">
    <property type="entry name" value="Protein tyrosine phosphatase superfamily"/>
    <property type="match status" value="1"/>
</dbReference>
<name>A0ABT7DXC2_9NEIS</name>
<sequence>MQRALTSEKACNEIPGTHISIGCYPDRALAREFDLIIDLTCEFPASGAGAPQRYLCFPNLDGVALSEIPADLTLTREQKVLIHCAQGHGRSAILLALLLARSGLTATPGQGLEQIQAVRPLARPKRSQRQQLR</sequence>
<organism evidence="2 3">
    <name type="scientific">Parachitinimonas caeni</name>
    <dbReference type="NCBI Taxonomy" id="3031301"/>
    <lineage>
        <taxon>Bacteria</taxon>
        <taxon>Pseudomonadati</taxon>
        <taxon>Pseudomonadota</taxon>
        <taxon>Betaproteobacteria</taxon>
        <taxon>Neisseriales</taxon>
        <taxon>Chitinibacteraceae</taxon>
        <taxon>Parachitinimonas</taxon>
    </lineage>
</organism>
<dbReference type="InterPro" id="IPR016130">
    <property type="entry name" value="Tyr_Pase_AS"/>
</dbReference>
<dbReference type="RefSeq" id="WP_284101020.1">
    <property type="nucleotide sequence ID" value="NZ_JARRAF010000011.1"/>
</dbReference>
<gene>
    <name evidence="2" type="ORF">PZA18_11685</name>
</gene>